<organism evidence="14 15">
    <name type="scientific">Anolis carolinensis</name>
    <name type="common">Green anole</name>
    <name type="synonym">American chameleon</name>
    <dbReference type="NCBI Taxonomy" id="28377"/>
    <lineage>
        <taxon>Eukaryota</taxon>
        <taxon>Metazoa</taxon>
        <taxon>Chordata</taxon>
        <taxon>Craniata</taxon>
        <taxon>Vertebrata</taxon>
        <taxon>Euteleostomi</taxon>
        <taxon>Lepidosauria</taxon>
        <taxon>Squamata</taxon>
        <taxon>Bifurcata</taxon>
        <taxon>Unidentata</taxon>
        <taxon>Episquamata</taxon>
        <taxon>Toxicofera</taxon>
        <taxon>Iguania</taxon>
        <taxon>Dactyloidae</taxon>
        <taxon>Anolis</taxon>
    </lineage>
</organism>
<dbReference type="GO" id="GO:0005576">
    <property type="term" value="C:extracellular region"/>
    <property type="evidence" value="ECO:0007669"/>
    <property type="project" value="InterPro"/>
</dbReference>
<name>G1KPD0_ANOCA</name>
<dbReference type="InterPro" id="IPR002640">
    <property type="entry name" value="Arylesterase"/>
</dbReference>
<dbReference type="PRINTS" id="PR01785">
    <property type="entry name" value="PARAOXONASE"/>
</dbReference>
<feature type="binding site" evidence="10">
    <location>
        <position position="269"/>
    </location>
    <ligand>
        <name>Ca(2+)</name>
        <dbReference type="ChEBI" id="CHEBI:29108"/>
        <label>1</label>
        <note>catalytic</note>
    </ligand>
</feature>
<dbReference type="GO" id="GO:0004064">
    <property type="term" value="F:arylesterase activity"/>
    <property type="evidence" value="ECO:0000318"/>
    <property type="project" value="GO_Central"/>
</dbReference>
<dbReference type="Proteomes" id="UP000001646">
    <property type="component" value="Chromosome 6"/>
</dbReference>
<dbReference type="FunCoup" id="G1KPD0">
    <property type="interactions" value="394"/>
</dbReference>
<evidence type="ECO:0000256" key="10">
    <source>
        <dbReference type="PIRSR" id="PIRSR602640-2"/>
    </source>
</evidence>
<keyword evidence="3 10" id="KW-0479">Metal-binding</keyword>
<dbReference type="PANTHER" id="PTHR11799">
    <property type="entry name" value="PARAOXONASE"/>
    <property type="match status" value="1"/>
</dbReference>
<feature type="binding site" evidence="10">
    <location>
        <position position="168"/>
    </location>
    <ligand>
        <name>Ca(2+)</name>
        <dbReference type="ChEBI" id="CHEBI:29108"/>
        <label>1</label>
        <note>catalytic</note>
    </ligand>
</feature>
<evidence type="ECO:0000256" key="9">
    <source>
        <dbReference type="PIRSR" id="PIRSR602640-1"/>
    </source>
</evidence>
<dbReference type="FunFam" id="2.120.10.30:FF:000023">
    <property type="entry name" value="Serum paraoxonase/arylesterase 2"/>
    <property type="match status" value="1"/>
</dbReference>
<evidence type="ECO:0000256" key="11">
    <source>
        <dbReference type="PIRSR" id="PIRSR602640-3"/>
    </source>
</evidence>
<comment type="catalytic activity">
    <reaction evidence="1 13">
        <text>a phenyl acetate + H2O = a phenol + acetate + H(+)</text>
        <dbReference type="Rhea" id="RHEA:17309"/>
        <dbReference type="ChEBI" id="CHEBI:15377"/>
        <dbReference type="ChEBI" id="CHEBI:15378"/>
        <dbReference type="ChEBI" id="CHEBI:30089"/>
        <dbReference type="ChEBI" id="CHEBI:33853"/>
        <dbReference type="ChEBI" id="CHEBI:140310"/>
        <dbReference type="EC" id="3.1.1.2"/>
    </reaction>
</comment>
<feature type="signal peptide" evidence="13">
    <location>
        <begin position="1"/>
        <end position="18"/>
    </location>
</feature>
<dbReference type="GeneTree" id="ENSGT00390000008932"/>
<dbReference type="GO" id="GO:0009636">
    <property type="term" value="P:response to toxic substance"/>
    <property type="evidence" value="ECO:0000318"/>
    <property type="project" value="GO_Central"/>
</dbReference>
<proteinExistence type="inferred from homology"/>
<dbReference type="eggNOG" id="ENOG502QUCT">
    <property type="taxonomic scope" value="Eukaryota"/>
</dbReference>
<keyword evidence="8 12" id="KW-0325">Glycoprotein</keyword>
<dbReference type="HOGENOM" id="CLU_049839_0_1_1"/>
<evidence type="ECO:0000256" key="7">
    <source>
        <dbReference type="ARBA" id="ARBA00023157"/>
    </source>
</evidence>
<feature type="active site" description="Proton acceptor" evidence="9">
    <location>
        <position position="114"/>
    </location>
</feature>
<feature type="binding site" evidence="10">
    <location>
        <position position="116"/>
    </location>
    <ligand>
        <name>Ca(2+)</name>
        <dbReference type="ChEBI" id="CHEBI:29108"/>
        <label>1</label>
        <note>catalytic</note>
    </ligand>
</feature>
<dbReference type="OrthoDB" id="423498at2759"/>
<protein>
    <recommendedName>
        <fullName evidence="13">Paraoxonase</fullName>
        <ecNumber evidence="13">3.1.1.2</ecNumber>
    </recommendedName>
</protein>
<evidence type="ECO:0000256" key="8">
    <source>
        <dbReference type="ARBA" id="ARBA00023180"/>
    </source>
</evidence>
<dbReference type="KEGG" id="acs:100551677"/>
<feature type="disulfide bond" description="In form B" evidence="11">
    <location>
        <begin position="42"/>
        <end position="352"/>
    </location>
</feature>
<comment type="cofactor">
    <cofactor evidence="10 13">
        <name>Ca(2+)</name>
        <dbReference type="ChEBI" id="CHEBI:29108"/>
    </cofactor>
    <text evidence="10 13">Binds 2 calcium ions per subunit.</text>
</comment>
<evidence type="ECO:0000256" key="12">
    <source>
        <dbReference type="PIRSR" id="PIRSR602640-4"/>
    </source>
</evidence>
<keyword evidence="6 10" id="KW-0106">Calcium</keyword>
<dbReference type="PANTHER" id="PTHR11799:SF12">
    <property type="entry name" value="PARAOXONASE-RELATED"/>
    <property type="match status" value="1"/>
</dbReference>
<evidence type="ECO:0000256" key="13">
    <source>
        <dbReference type="RuleBase" id="RU368025"/>
    </source>
</evidence>
<reference evidence="14 15" key="1">
    <citation type="submission" date="2009-12" db="EMBL/GenBank/DDBJ databases">
        <title>The Genome Sequence of Anolis carolinensis (Green Anole Lizard).</title>
        <authorList>
            <consortium name="The Genome Sequencing Platform"/>
            <person name="Di Palma F."/>
            <person name="Alfoldi J."/>
            <person name="Heiman D."/>
            <person name="Young S."/>
            <person name="Grabherr M."/>
            <person name="Johnson J."/>
            <person name="Lander E.S."/>
            <person name="Lindblad-Toh K."/>
        </authorList>
    </citation>
    <scope>NUCLEOTIDE SEQUENCE [LARGE SCALE GENOMIC DNA]</scope>
    <source>
        <strain evidence="14 15">JBL SC #1</strain>
    </source>
</reference>
<evidence type="ECO:0000256" key="6">
    <source>
        <dbReference type="ARBA" id="ARBA00022837"/>
    </source>
</evidence>
<keyword evidence="5 13" id="KW-0378">Hydrolase</keyword>
<dbReference type="Ensembl" id="ENSACAT00000013994.4">
    <property type="protein sequence ID" value="ENSACAP00000013713.3"/>
    <property type="gene ID" value="ENSACAG00000013907.4"/>
</dbReference>
<dbReference type="InterPro" id="IPR008364">
    <property type="entry name" value="Paraoxonase2"/>
</dbReference>
<evidence type="ECO:0000256" key="2">
    <source>
        <dbReference type="ARBA" id="ARBA00008595"/>
    </source>
</evidence>
<evidence type="ECO:0000313" key="15">
    <source>
        <dbReference type="Proteomes" id="UP000001646"/>
    </source>
</evidence>
<keyword evidence="7 11" id="KW-1015">Disulfide bond</keyword>
<keyword evidence="4 13" id="KW-0732">Signal</keyword>
<feature type="binding site" evidence="10">
    <location>
        <position position="167"/>
    </location>
    <ligand>
        <name>Ca(2+)</name>
        <dbReference type="ChEBI" id="CHEBI:29108"/>
        <label>1</label>
        <note>catalytic</note>
    </ligand>
</feature>
<dbReference type="Gene3D" id="2.120.10.30">
    <property type="entry name" value="TolB, C-terminal domain"/>
    <property type="match status" value="1"/>
</dbReference>
<feature type="binding site" evidence="10">
    <location>
        <position position="53"/>
    </location>
    <ligand>
        <name>Ca(2+)</name>
        <dbReference type="ChEBI" id="CHEBI:29108"/>
        <label>1</label>
        <note>catalytic</note>
    </ligand>
</feature>
<dbReference type="AlphaFoldDB" id="G1KPD0"/>
<feature type="glycosylation site" description="N-linked (GlcNAc...) asparagine" evidence="12">
    <location>
        <position position="269"/>
    </location>
</feature>
<dbReference type="Pfam" id="PF01731">
    <property type="entry name" value="Arylesterase"/>
    <property type="match status" value="1"/>
</dbReference>
<reference evidence="14" key="3">
    <citation type="submission" date="2025-09" db="UniProtKB">
        <authorList>
            <consortium name="Ensembl"/>
        </authorList>
    </citation>
    <scope>IDENTIFICATION</scope>
</reference>
<keyword evidence="15" id="KW-1185">Reference proteome</keyword>
<evidence type="ECO:0000256" key="4">
    <source>
        <dbReference type="ARBA" id="ARBA00022729"/>
    </source>
</evidence>
<evidence type="ECO:0000256" key="5">
    <source>
        <dbReference type="ARBA" id="ARBA00022801"/>
    </source>
</evidence>
<dbReference type="InterPro" id="IPR011042">
    <property type="entry name" value="6-blade_b-propeller_TolB-like"/>
</dbReference>
<dbReference type="GeneID" id="100551677"/>
<gene>
    <name evidence="14" type="primary">LOC100551677</name>
</gene>
<evidence type="ECO:0000256" key="1">
    <source>
        <dbReference type="ARBA" id="ARBA00000368"/>
    </source>
</evidence>
<dbReference type="PRINTS" id="PR01787">
    <property type="entry name" value="PARAOXONASE2"/>
</dbReference>
<dbReference type="InterPro" id="IPR051288">
    <property type="entry name" value="Serum_paraoxonase/arylesterase"/>
</dbReference>
<reference evidence="14" key="2">
    <citation type="submission" date="2025-08" db="UniProtKB">
        <authorList>
            <consortium name="Ensembl"/>
        </authorList>
    </citation>
    <scope>IDENTIFICATION</scope>
</reference>
<dbReference type="Bgee" id="ENSACAG00000013907">
    <property type="expression patterns" value="Expressed in liver and 12 other cell types or tissues"/>
</dbReference>
<dbReference type="GO" id="GO:0046872">
    <property type="term" value="F:metal ion binding"/>
    <property type="evidence" value="ECO:0007669"/>
    <property type="project" value="UniProtKB-KW"/>
</dbReference>
<comment type="similarity">
    <text evidence="2 13">Belongs to the paraoxonase family.</text>
</comment>
<feature type="chain" id="PRO_5029948726" description="Paraoxonase" evidence="13">
    <location>
        <begin position="19"/>
        <end position="366"/>
    </location>
</feature>
<feature type="binding site" evidence="10">
    <location>
        <position position="268"/>
    </location>
    <ligand>
        <name>Ca(2+)</name>
        <dbReference type="ChEBI" id="CHEBI:29108"/>
        <label>1</label>
        <note>catalytic</note>
    </ligand>
</feature>
<evidence type="ECO:0000256" key="3">
    <source>
        <dbReference type="ARBA" id="ARBA00022723"/>
    </source>
</evidence>
<dbReference type="SUPFAM" id="SSF63829">
    <property type="entry name" value="Calcium-dependent phosphotriesterase"/>
    <property type="match status" value="1"/>
</dbReference>
<accession>G1KPD0</accession>
<comment type="PTM">
    <text evidence="12">Glycosylated.</text>
</comment>
<dbReference type="InParanoid" id="G1KPD0"/>
<feature type="binding site" evidence="10">
    <location>
        <position position="54"/>
    </location>
    <ligand>
        <name>Ca(2+)</name>
        <dbReference type="ChEBI" id="CHEBI:29108"/>
        <label>2</label>
    </ligand>
</feature>
<evidence type="ECO:0000313" key="14">
    <source>
        <dbReference type="Ensembl" id="ENSACAP00000013713.3"/>
    </source>
</evidence>
<dbReference type="EC" id="3.1.1.2" evidence="13"/>
<sequence>MKTLLVLAMVGLLAALLGERYMALRQRACGSRELKPKRLPNCHLIKGIENGAEDIEILPNGLAFISAGLKFPGLKSFAPDKRGELLLMDLNEENPRPIELRISRGFDLASLNPHGISVYIDKDDTVYLFVVNHPHYKATVEIFRFVEDDNSLVHLKTITHDLLPSVNDIVALSPDSFYAANDYYFREQILKFLEMFLGLNWANVVYYSPKEVKEVAGGFYFAGGIGISPDGKHVYVSDSMSHSIHVFEKHANFSLSPLKTLQLDSIVDNISIDPYTEDIWIGGHPNGMKLIFYDPENPPGSEVIRIQNILSEKPTVTQVYVDDGSIIQGSSCAAVYDGHLFIGTVFHRLLHCHLDSSSGKGQSNQN</sequence>